<dbReference type="AlphaFoldDB" id="A0A9N9Q2R8"/>
<dbReference type="OrthoDB" id="3350591at2759"/>
<reference evidence="2" key="1">
    <citation type="submission" date="2021-07" db="EMBL/GenBank/DDBJ databases">
        <authorList>
            <person name="Durling M."/>
        </authorList>
    </citation>
    <scope>NUCLEOTIDE SEQUENCE</scope>
</reference>
<dbReference type="Pfam" id="PF12311">
    <property type="entry name" value="DUF3632"/>
    <property type="match status" value="1"/>
</dbReference>
<name>A0A9N9Q2R8_9HELO</name>
<feature type="compositionally biased region" description="Polar residues" evidence="1">
    <location>
        <begin position="1"/>
        <end position="11"/>
    </location>
</feature>
<accession>A0A9N9Q2R8</accession>
<evidence type="ECO:0000313" key="3">
    <source>
        <dbReference type="Proteomes" id="UP000701801"/>
    </source>
</evidence>
<dbReference type="InterPro" id="IPR022085">
    <property type="entry name" value="OpdG"/>
</dbReference>
<dbReference type="Proteomes" id="UP000701801">
    <property type="component" value="Unassembled WGS sequence"/>
</dbReference>
<proteinExistence type="predicted"/>
<protein>
    <submittedName>
        <fullName evidence="2">Uncharacterized protein</fullName>
    </submittedName>
</protein>
<feature type="compositionally biased region" description="Low complexity" evidence="1">
    <location>
        <begin position="12"/>
        <end position="26"/>
    </location>
</feature>
<sequence>MSLQDWPSHSLQTTQTSFSDTDQYTTPQSKLQTHESALAIPILTSYLSSPTTSSETAATALALICTARILSGDVSAPEGIWKVFCSAVDFFGGDESTRERLVALLMSLAKIEVKGEDGKVVESSLNSDVFWTQLPGYSLAFRDEMTCIPPIDTLPPSTPLNNWPRRLQNSASFQASYLTHLPKTSASPPATREYLSALNIALSHFRQALEPAIEDSELGYRRTALWIPGVVQWVFIAGKEVWGLCKEKR</sequence>
<feature type="region of interest" description="Disordered" evidence="1">
    <location>
        <begin position="1"/>
        <end position="26"/>
    </location>
</feature>
<organism evidence="2 3">
    <name type="scientific">Hymenoscyphus albidus</name>
    <dbReference type="NCBI Taxonomy" id="595503"/>
    <lineage>
        <taxon>Eukaryota</taxon>
        <taxon>Fungi</taxon>
        <taxon>Dikarya</taxon>
        <taxon>Ascomycota</taxon>
        <taxon>Pezizomycotina</taxon>
        <taxon>Leotiomycetes</taxon>
        <taxon>Helotiales</taxon>
        <taxon>Helotiaceae</taxon>
        <taxon>Hymenoscyphus</taxon>
    </lineage>
</organism>
<evidence type="ECO:0000313" key="2">
    <source>
        <dbReference type="EMBL" id="CAG8983668.1"/>
    </source>
</evidence>
<keyword evidence="3" id="KW-1185">Reference proteome</keyword>
<gene>
    <name evidence="2" type="ORF">HYALB_00004100</name>
</gene>
<dbReference type="EMBL" id="CAJVRM010000733">
    <property type="protein sequence ID" value="CAG8983668.1"/>
    <property type="molecule type" value="Genomic_DNA"/>
</dbReference>
<comment type="caution">
    <text evidence="2">The sequence shown here is derived from an EMBL/GenBank/DDBJ whole genome shotgun (WGS) entry which is preliminary data.</text>
</comment>
<evidence type="ECO:0000256" key="1">
    <source>
        <dbReference type="SAM" id="MobiDB-lite"/>
    </source>
</evidence>
<feature type="non-terminal residue" evidence="2">
    <location>
        <position position="249"/>
    </location>
</feature>